<dbReference type="Gene3D" id="3.90.550.10">
    <property type="entry name" value="Spore Coat Polysaccharide Biosynthesis Protein SpsA, Chain A"/>
    <property type="match status" value="1"/>
</dbReference>
<evidence type="ECO:0000256" key="3">
    <source>
        <dbReference type="ARBA" id="ARBA00022723"/>
    </source>
</evidence>
<dbReference type="GO" id="GO:1902758">
    <property type="term" value="P:bis(molybdopterin guanine dinucleotide)molybdenum biosynthetic process"/>
    <property type="evidence" value="ECO:0007669"/>
    <property type="project" value="TreeGrafter"/>
</dbReference>
<dbReference type="AlphaFoldDB" id="A0A1A7NPY0"/>
<feature type="binding site" evidence="8">
    <location>
        <position position="23"/>
    </location>
    <ligand>
        <name>GTP</name>
        <dbReference type="ChEBI" id="CHEBI:37565"/>
    </ligand>
</feature>
<evidence type="ECO:0000313" key="11">
    <source>
        <dbReference type="Proteomes" id="UP000243558"/>
    </source>
</evidence>
<keyword evidence="10" id="KW-0548">Nucleotidyltransferase</keyword>
<keyword evidence="1 8" id="KW-0963">Cytoplasm</keyword>
<dbReference type="PATRIC" id="fig|505345.7.peg.1725"/>
<feature type="binding site" evidence="8">
    <location>
        <begin position="10"/>
        <end position="12"/>
    </location>
    <ligand>
        <name>GTP</name>
        <dbReference type="ChEBI" id="CHEBI:37565"/>
    </ligand>
</feature>
<comment type="caution">
    <text evidence="10">The sequence shown here is derived from an EMBL/GenBank/DDBJ whole genome shotgun (WGS) entry which is preliminary data.</text>
</comment>
<evidence type="ECO:0000256" key="8">
    <source>
        <dbReference type="HAMAP-Rule" id="MF_00316"/>
    </source>
</evidence>
<feature type="binding site" evidence="8">
    <location>
        <position position="69"/>
    </location>
    <ligand>
        <name>GTP</name>
        <dbReference type="ChEBI" id="CHEBI:37565"/>
    </ligand>
</feature>
<keyword evidence="11" id="KW-1185">Reference proteome</keyword>
<evidence type="ECO:0000256" key="6">
    <source>
        <dbReference type="ARBA" id="ARBA00023134"/>
    </source>
</evidence>
<organism evidence="10 11">
    <name type="scientific">Gallibacterium genomosp. 3</name>
    <dbReference type="NCBI Taxonomy" id="505345"/>
    <lineage>
        <taxon>Bacteria</taxon>
        <taxon>Pseudomonadati</taxon>
        <taxon>Pseudomonadota</taxon>
        <taxon>Gammaproteobacteria</taxon>
        <taxon>Pasteurellales</taxon>
        <taxon>Pasteurellaceae</taxon>
        <taxon>Gallibacterium</taxon>
    </lineage>
</organism>
<keyword evidence="6 8" id="KW-0342">GTP-binding</keyword>
<comment type="subcellular location">
    <subcellularLocation>
        <location evidence="8">Cytoplasm</location>
    </subcellularLocation>
</comment>
<feature type="binding site" evidence="8">
    <location>
        <position position="99"/>
    </location>
    <ligand>
        <name>GTP</name>
        <dbReference type="ChEBI" id="CHEBI:37565"/>
    </ligand>
</feature>
<proteinExistence type="inferred from homology"/>
<keyword evidence="3 8" id="KW-0479">Metal-binding</keyword>
<evidence type="ECO:0000313" key="10">
    <source>
        <dbReference type="EMBL" id="OBW91074.1"/>
    </source>
</evidence>
<dbReference type="GO" id="GO:0005737">
    <property type="term" value="C:cytoplasm"/>
    <property type="evidence" value="ECO:0007669"/>
    <property type="project" value="UniProtKB-SubCell"/>
</dbReference>
<evidence type="ECO:0000259" key="9">
    <source>
        <dbReference type="Pfam" id="PF12804"/>
    </source>
</evidence>
<dbReference type="GO" id="GO:0061603">
    <property type="term" value="F:molybdenum cofactor guanylyltransferase activity"/>
    <property type="evidence" value="ECO:0007669"/>
    <property type="project" value="UniProtKB-EC"/>
</dbReference>
<dbReference type="PANTHER" id="PTHR19136">
    <property type="entry name" value="MOLYBDENUM COFACTOR GUANYLYLTRANSFERASE"/>
    <property type="match status" value="1"/>
</dbReference>
<feature type="domain" description="MobA-like NTP transferase" evidence="9">
    <location>
        <begin position="7"/>
        <end position="158"/>
    </location>
</feature>
<comment type="domain">
    <text evidence="8">The N-terminal domain determines nucleotide recognition and specific binding, while the C-terminal domain determines the specific binding to the target protein.</text>
</comment>
<evidence type="ECO:0000256" key="4">
    <source>
        <dbReference type="ARBA" id="ARBA00022741"/>
    </source>
</evidence>
<keyword evidence="4 8" id="KW-0547">Nucleotide-binding</keyword>
<keyword evidence="2 8" id="KW-0808">Transferase</keyword>
<dbReference type="OrthoDB" id="9788394at2"/>
<comment type="cofactor">
    <cofactor evidence="8">
        <name>Mg(2+)</name>
        <dbReference type="ChEBI" id="CHEBI:18420"/>
    </cofactor>
</comment>
<comment type="function">
    <text evidence="8">Transfers a GMP moiety from GTP to Mo-molybdopterin (Mo-MPT) cofactor (Moco or molybdenum cofactor) to form Mo-molybdopterin guanine dinucleotide (Mo-MGD) cofactor.</text>
</comment>
<comment type="subunit">
    <text evidence="8">Monomer.</text>
</comment>
<evidence type="ECO:0000256" key="5">
    <source>
        <dbReference type="ARBA" id="ARBA00022842"/>
    </source>
</evidence>
<reference evidence="10 11" key="1">
    <citation type="submission" date="2014-11" db="EMBL/GenBank/DDBJ databases">
        <title>Pan-genome of Gallibacterium spp.</title>
        <authorList>
            <person name="Kudirkiene E."/>
            <person name="Bojesen A.M."/>
        </authorList>
    </citation>
    <scope>NUCLEOTIDE SEQUENCE [LARGE SCALE GENOMIC DNA]</scope>
    <source>
        <strain evidence="10 11">F151</strain>
    </source>
</reference>
<dbReference type="NCBIfam" id="TIGR02665">
    <property type="entry name" value="molyb_mobA"/>
    <property type="match status" value="1"/>
</dbReference>
<dbReference type="GO" id="GO:0046872">
    <property type="term" value="F:metal ion binding"/>
    <property type="evidence" value="ECO:0007669"/>
    <property type="project" value="UniProtKB-KW"/>
</dbReference>
<dbReference type="Pfam" id="PF12804">
    <property type="entry name" value="NTP_transf_3"/>
    <property type="match status" value="1"/>
</dbReference>
<dbReference type="EC" id="2.7.7.77" evidence="8"/>
<dbReference type="InterPro" id="IPR025877">
    <property type="entry name" value="MobA-like_NTP_Trfase"/>
</dbReference>
<dbReference type="InterPro" id="IPR029044">
    <property type="entry name" value="Nucleotide-diphossugar_trans"/>
</dbReference>
<evidence type="ECO:0000256" key="1">
    <source>
        <dbReference type="ARBA" id="ARBA00022490"/>
    </source>
</evidence>
<evidence type="ECO:0000256" key="2">
    <source>
        <dbReference type="ARBA" id="ARBA00022679"/>
    </source>
</evidence>
<accession>A0A1A7NPY0</accession>
<protein>
    <recommendedName>
        <fullName evidence="8">Molybdenum cofactor guanylyltransferase</fullName>
        <shortName evidence="8">MoCo guanylyltransferase</shortName>
        <ecNumber evidence="8">2.7.7.77</ecNumber>
    </recommendedName>
    <alternativeName>
        <fullName evidence="8">GTP:molybdopterin guanylyltransferase</fullName>
    </alternativeName>
    <alternativeName>
        <fullName evidence="8">Mo-MPT guanylyltransferase</fullName>
    </alternativeName>
    <alternativeName>
        <fullName evidence="8">Molybdopterin guanylyltransferase</fullName>
    </alternativeName>
    <alternativeName>
        <fullName evidence="8">Molybdopterin-guanine dinucleotide synthase</fullName>
        <shortName evidence="8">MGD synthase</shortName>
    </alternativeName>
</protein>
<dbReference type="GO" id="GO:0005525">
    <property type="term" value="F:GTP binding"/>
    <property type="evidence" value="ECO:0007669"/>
    <property type="project" value="UniProtKB-UniRule"/>
</dbReference>
<dbReference type="PANTHER" id="PTHR19136:SF81">
    <property type="entry name" value="MOLYBDENUM COFACTOR GUANYLYLTRANSFERASE"/>
    <property type="match status" value="1"/>
</dbReference>
<name>A0A1A7NPY0_9PAST</name>
<dbReference type="CDD" id="cd02503">
    <property type="entry name" value="MobA"/>
    <property type="match status" value="1"/>
</dbReference>
<feature type="binding site" evidence="8">
    <location>
        <position position="51"/>
    </location>
    <ligand>
        <name>GTP</name>
        <dbReference type="ChEBI" id="CHEBI:37565"/>
    </ligand>
</feature>
<comment type="catalytic activity">
    <reaction evidence="8">
        <text>Mo-molybdopterin + GTP + H(+) = Mo-molybdopterin guanine dinucleotide + diphosphate</text>
        <dbReference type="Rhea" id="RHEA:34243"/>
        <dbReference type="ChEBI" id="CHEBI:15378"/>
        <dbReference type="ChEBI" id="CHEBI:33019"/>
        <dbReference type="ChEBI" id="CHEBI:37565"/>
        <dbReference type="ChEBI" id="CHEBI:71302"/>
        <dbReference type="ChEBI" id="CHEBI:71310"/>
        <dbReference type="EC" id="2.7.7.77"/>
    </reaction>
</comment>
<keyword evidence="7 8" id="KW-0501">Molybdenum cofactor biosynthesis</keyword>
<evidence type="ECO:0000256" key="7">
    <source>
        <dbReference type="ARBA" id="ARBA00023150"/>
    </source>
</evidence>
<sequence length="195" mass="21799">MPEKITAVILCGGKAQRMNGADKGLQILIDKPLYQWVYQVISPQVNDVIINANRSLTQYAASGLTVISDDLTGYLGPLSGMLTGLQHTKSDWVLFVPCDTPYLPVNLVEKLAAARQANTQVVYATDGEREHPTCCLLHRSLLPALNAYLQQGNRRVLGFFKQQAYQTADFSNEKTHFININSIDELHFYAQQEEQ</sequence>
<dbReference type="EMBL" id="JTJM01000042">
    <property type="protein sequence ID" value="OBW91074.1"/>
    <property type="molecule type" value="Genomic_DNA"/>
</dbReference>
<feature type="binding site" evidence="8">
    <location>
        <position position="99"/>
    </location>
    <ligand>
        <name>Mg(2+)</name>
        <dbReference type="ChEBI" id="CHEBI:18420"/>
    </ligand>
</feature>
<dbReference type="Proteomes" id="UP000243558">
    <property type="component" value="Unassembled WGS sequence"/>
</dbReference>
<gene>
    <name evidence="8" type="primary">mobA</name>
    <name evidence="10" type="ORF">QV01_08690</name>
</gene>
<dbReference type="InterPro" id="IPR013482">
    <property type="entry name" value="Molybde_CF_guanTrfase"/>
</dbReference>
<dbReference type="RefSeq" id="WP_065239719.1">
    <property type="nucleotide sequence ID" value="NZ_JTJM01000042.1"/>
</dbReference>
<dbReference type="HAMAP" id="MF_00316">
    <property type="entry name" value="MobA"/>
    <property type="match status" value="1"/>
</dbReference>
<comment type="similarity">
    <text evidence="8">Belongs to the MobA family.</text>
</comment>
<keyword evidence="5 8" id="KW-0460">Magnesium</keyword>
<dbReference type="SUPFAM" id="SSF53448">
    <property type="entry name" value="Nucleotide-diphospho-sugar transferases"/>
    <property type="match status" value="1"/>
</dbReference>